<dbReference type="InterPro" id="IPR036390">
    <property type="entry name" value="WH_DNA-bd_sf"/>
</dbReference>
<evidence type="ECO:0000313" key="2">
    <source>
        <dbReference type="EMBL" id="MDX6191636.1"/>
    </source>
</evidence>
<dbReference type="InterPro" id="IPR039422">
    <property type="entry name" value="MarR/SlyA-like"/>
</dbReference>
<dbReference type="PANTHER" id="PTHR33164">
    <property type="entry name" value="TRANSCRIPTIONAL REGULATOR, MARR FAMILY"/>
    <property type="match status" value="1"/>
</dbReference>
<dbReference type="Pfam" id="PF01047">
    <property type="entry name" value="MarR"/>
    <property type="match status" value="1"/>
</dbReference>
<dbReference type="Proteomes" id="UP001273350">
    <property type="component" value="Unassembled WGS sequence"/>
</dbReference>
<dbReference type="InterPro" id="IPR000835">
    <property type="entry name" value="HTH_MarR-typ"/>
</dbReference>
<gene>
    <name evidence="2" type="ORF">SGQ83_19940</name>
</gene>
<sequence length="146" mass="16862">MKNNTPTGTVLYSLEQAIKEYRKISQKNISKIVTDITVDQCLVLIILNKNSDYSQKEIANLIFKDNASITRIIELMVKKHYLKREINEFDRRKFNLKITEKGQNTIELLSPVITNNRETALNGLTTNEIEFLDKILNKIISNCKTS</sequence>
<feature type="domain" description="HTH marR-type" evidence="1">
    <location>
        <begin position="7"/>
        <end position="141"/>
    </location>
</feature>
<evidence type="ECO:0000259" key="1">
    <source>
        <dbReference type="PROSITE" id="PS50995"/>
    </source>
</evidence>
<dbReference type="EMBL" id="JAWXVI010000011">
    <property type="protein sequence ID" value="MDX6191636.1"/>
    <property type="molecule type" value="Genomic_DNA"/>
</dbReference>
<dbReference type="SUPFAM" id="SSF46785">
    <property type="entry name" value="Winged helix' DNA-binding domain"/>
    <property type="match status" value="1"/>
</dbReference>
<dbReference type="PROSITE" id="PS50995">
    <property type="entry name" value="HTH_MARR_2"/>
    <property type="match status" value="1"/>
</dbReference>
<reference evidence="2 3" key="1">
    <citation type="submission" date="2023-11" db="EMBL/GenBank/DDBJ databases">
        <title>Unpublished Manusciprt.</title>
        <authorList>
            <person name="Saticioglu I.B."/>
            <person name="Ay H."/>
            <person name="Ajmi N."/>
            <person name="Altun S."/>
            <person name="Duman M."/>
        </authorList>
    </citation>
    <scope>NUCLEOTIDE SEQUENCE [LARGE SCALE GENOMIC DNA]</scope>
    <source>
        <strain evidence="2 3">Fl-318</strain>
    </source>
</reference>
<name>A0ABU4RH80_9FLAO</name>
<organism evidence="2 3">
    <name type="scientific">Flavobacterium cupriresistens</name>
    <dbReference type="NCBI Taxonomy" id="2893885"/>
    <lineage>
        <taxon>Bacteria</taxon>
        <taxon>Pseudomonadati</taxon>
        <taxon>Bacteroidota</taxon>
        <taxon>Flavobacteriia</taxon>
        <taxon>Flavobacteriales</taxon>
        <taxon>Flavobacteriaceae</taxon>
        <taxon>Flavobacterium</taxon>
    </lineage>
</organism>
<dbReference type="Gene3D" id="1.10.10.10">
    <property type="entry name" value="Winged helix-like DNA-binding domain superfamily/Winged helix DNA-binding domain"/>
    <property type="match status" value="1"/>
</dbReference>
<proteinExistence type="predicted"/>
<evidence type="ECO:0000313" key="3">
    <source>
        <dbReference type="Proteomes" id="UP001273350"/>
    </source>
</evidence>
<keyword evidence="3" id="KW-1185">Reference proteome</keyword>
<dbReference type="SMART" id="SM00347">
    <property type="entry name" value="HTH_MARR"/>
    <property type="match status" value="1"/>
</dbReference>
<accession>A0ABU4RH80</accession>
<comment type="caution">
    <text evidence="2">The sequence shown here is derived from an EMBL/GenBank/DDBJ whole genome shotgun (WGS) entry which is preliminary data.</text>
</comment>
<protein>
    <submittedName>
        <fullName evidence="2">MarR family transcriptional regulator</fullName>
    </submittedName>
</protein>
<dbReference type="RefSeq" id="WP_230002166.1">
    <property type="nucleotide sequence ID" value="NZ_CP087134.1"/>
</dbReference>
<dbReference type="PRINTS" id="PR00598">
    <property type="entry name" value="HTHMARR"/>
</dbReference>
<dbReference type="PANTHER" id="PTHR33164:SF43">
    <property type="entry name" value="HTH-TYPE TRANSCRIPTIONAL REPRESSOR YETL"/>
    <property type="match status" value="1"/>
</dbReference>
<dbReference type="InterPro" id="IPR036388">
    <property type="entry name" value="WH-like_DNA-bd_sf"/>
</dbReference>